<dbReference type="AlphaFoldDB" id="A0AAD8XYV8"/>
<organism evidence="6 7">
    <name type="scientific">Skeletonema marinoi</name>
    <dbReference type="NCBI Taxonomy" id="267567"/>
    <lineage>
        <taxon>Eukaryota</taxon>
        <taxon>Sar</taxon>
        <taxon>Stramenopiles</taxon>
        <taxon>Ochrophyta</taxon>
        <taxon>Bacillariophyta</taxon>
        <taxon>Coscinodiscophyceae</taxon>
        <taxon>Thalassiosirophycidae</taxon>
        <taxon>Thalassiosirales</taxon>
        <taxon>Skeletonemataceae</taxon>
        <taxon>Skeletonema</taxon>
        <taxon>Skeletonema marinoi-dohrnii complex</taxon>
    </lineage>
</organism>
<evidence type="ECO:0000256" key="3">
    <source>
        <dbReference type="ARBA" id="ARBA00023180"/>
    </source>
</evidence>
<evidence type="ECO:0000256" key="4">
    <source>
        <dbReference type="SAM" id="SignalP"/>
    </source>
</evidence>
<keyword evidence="3" id="KW-0325">Glycoprotein</keyword>
<evidence type="ECO:0000256" key="2">
    <source>
        <dbReference type="ARBA" id="ARBA00023157"/>
    </source>
</evidence>
<dbReference type="InterPro" id="IPR043504">
    <property type="entry name" value="Peptidase_S1_PA_chymotrypsin"/>
</dbReference>
<feature type="signal peptide" evidence="4">
    <location>
        <begin position="1"/>
        <end position="27"/>
    </location>
</feature>
<accession>A0AAD8XYV8</accession>
<feature type="domain" description="Peptidase S1" evidence="5">
    <location>
        <begin position="92"/>
        <end position="296"/>
    </location>
</feature>
<dbReference type="Pfam" id="PF00089">
    <property type="entry name" value="Trypsin"/>
    <property type="match status" value="1"/>
</dbReference>
<evidence type="ECO:0000259" key="5">
    <source>
        <dbReference type="PROSITE" id="PS50240"/>
    </source>
</evidence>
<dbReference type="EC" id="3.4.21.-" evidence="6"/>
<dbReference type="InterPro" id="IPR001254">
    <property type="entry name" value="Trypsin_dom"/>
</dbReference>
<keyword evidence="1" id="KW-0843">Virulence</keyword>
<gene>
    <name evidence="6" type="ORF">QTG54_012853</name>
</gene>
<dbReference type="InterPro" id="IPR018114">
    <property type="entry name" value="TRYPSIN_HIS"/>
</dbReference>
<evidence type="ECO:0000256" key="1">
    <source>
        <dbReference type="ARBA" id="ARBA00023026"/>
    </source>
</evidence>
<dbReference type="SUPFAM" id="SSF50494">
    <property type="entry name" value="Trypsin-like serine proteases"/>
    <property type="match status" value="1"/>
</dbReference>
<dbReference type="PROSITE" id="PS50240">
    <property type="entry name" value="TRYPSIN_DOM"/>
    <property type="match status" value="1"/>
</dbReference>
<feature type="chain" id="PRO_5042164152" evidence="4">
    <location>
        <begin position="28"/>
        <end position="296"/>
    </location>
</feature>
<dbReference type="InterPro" id="IPR050430">
    <property type="entry name" value="Peptidase_S1"/>
</dbReference>
<dbReference type="GO" id="GO:0006508">
    <property type="term" value="P:proteolysis"/>
    <property type="evidence" value="ECO:0007669"/>
    <property type="project" value="UniProtKB-KW"/>
</dbReference>
<keyword evidence="4" id="KW-0732">Signal</keyword>
<dbReference type="SMART" id="SM00020">
    <property type="entry name" value="Tryp_SPc"/>
    <property type="match status" value="1"/>
</dbReference>
<keyword evidence="6" id="KW-0378">Hydrolase</keyword>
<keyword evidence="2" id="KW-1015">Disulfide bond</keyword>
<dbReference type="PANTHER" id="PTHR24276">
    <property type="entry name" value="POLYSERASE-RELATED"/>
    <property type="match status" value="1"/>
</dbReference>
<dbReference type="Proteomes" id="UP001224775">
    <property type="component" value="Unassembled WGS sequence"/>
</dbReference>
<evidence type="ECO:0000313" key="6">
    <source>
        <dbReference type="EMBL" id="KAK1736253.1"/>
    </source>
</evidence>
<name>A0AAD8XYV8_9STRA</name>
<dbReference type="InterPro" id="IPR009003">
    <property type="entry name" value="Peptidase_S1_PA"/>
</dbReference>
<dbReference type="GO" id="GO:0004252">
    <property type="term" value="F:serine-type endopeptidase activity"/>
    <property type="evidence" value="ECO:0007669"/>
    <property type="project" value="InterPro"/>
</dbReference>
<evidence type="ECO:0000313" key="7">
    <source>
        <dbReference type="Proteomes" id="UP001224775"/>
    </source>
</evidence>
<protein>
    <submittedName>
        <fullName evidence="6">Trypsin-like serine protease</fullName>
        <ecNumber evidence="6">3.4.21.-</ecNumber>
    </submittedName>
</protein>
<keyword evidence="6" id="KW-0645">Protease</keyword>
<keyword evidence="7" id="KW-1185">Reference proteome</keyword>
<dbReference type="PROSITE" id="PS00134">
    <property type="entry name" value="TRYPSIN_HIS"/>
    <property type="match status" value="1"/>
</dbReference>
<reference evidence="6" key="1">
    <citation type="submission" date="2023-06" db="EMBL/GenBank/DDBJ databases">
        <title>Survivors Of The Sea: Transcriptome response of Skeletonema marinoi to long-term dormancy.</title>
        <authorList>
            <person name="Pinder M.I.M."/>
            <person name="Kourtchenko O."/>
            <person name="Robertson E.K."/>
            <person name="Larsson T."/>
            <person name="Maumus F."/>
            <person name="Osuna-Cruz C.M."/>
            <person name="Vancaester E."/>
            <person name="Stenow R."/>
            <person name="Vandepoele K."/>
            <person name="Ploug H."/>
            <person name="Bruchert V."/>
            <person name="Godhe A."/>
            <person name="Topel M."/>
        </authorList>
    </citation>
    <scope>NUCLEOTIDE SEQUENCE</scope>
    <source>
        <strain evidence="6">R05AC</strain>
    </source>
</reference>
<sequence>MMNIPSLPKTLLTAASALFALLPHISAEGGRSLRVVPAVIDSSSPMPGMESDKMKLSTEANEEEEEDPFLELALDLSDNLNLVIDEPKPEGIINGVVTDGPVSHQVALAYGNFGLYCGGSLISPRAVLTAAHCLYSRNIYIPNFIQPRVQVNMYKRNDNDGVGNIYLNSVEKGVDIIEHDDYDGYLTNDIAVLILPFEVGGPNTKYAQINEDPSIPAANQELDVTGWGRTSHESNALSGVLLKTTLDYVTPDQCRIMWQSDFITDSMICAETVCERTGELCRSSKSGKSKSSKSLL</sequence>
<dbReference type="EMBL" id="JATAAI010000029">
    <property type="protein sequence ID" value="KAK1736253.1"/>
    <property type="molecule type" value="Genomic_DNA"/>
</dbReference>
<comment type="caution">
    <text evidence="6">The sequence shown here is derived from an EMBL/GenBank/DDBJ whole genome shotgun (WGS) entry which is preliminary data.</text>
</comment>
<proteinExistence type="predicted"/>
<dbReference type="Gene3D" id="2.40.10.10">
    <property type="entry name" value="Trypsin-like serine proteases"/>
    <property type="match status" value="1"/>
</dbReference>
<dbReference type="PANTHER" id="PTHR24276:SF98">
    <property type="entry name" value="FI18310P1-RELATED"/>
    <property type="match status" value="1"/>
</dbReference>